<dbReference type="InterPro" id="IPR050325">
    <property type="entry name" value="Prot/Nucl_acid_deglycase"/>
</dbReference>
<dbReference type="NCBIfam" id="TIGR01383">
    <property type="entry name" value="not_thiJ"/>
    <property type="match status" value="1"/>
</dbReference>
<comment type="caution">
    <text evidence="2">The sequence shown here is derived from an EMBL/GenBank/DDBJ whole genome shotgun (WGS) entry which is preliminary data.</text>
</comment>
<dbReference type="Pfam" id="PF01965">
    <property type="entry name" value="DJ-1_PfpI"/>
    <property type="match status" value="1"/>
</dbReference>
<dbReference type="EMBL" id="DWUP01000006">
    <property type="protein sequence ID" value="HJD52148.1"/>
    <property type="molecule type" value="Genomic_DNA"/>
</dbReference>
<dbReference type="GO" id="GO:0005737">
    <property type="term" value="C:cytoplasm"/>
    <property type="evidence" value="ECO:0007669"/>
    <property type="project" value="TreeGrafter"/>
</dbReference>
<protein>
    <submittedName>
        <fullName evidence="2">DJ-1/PfpI family protein</fullName>
    </submittedName>
</protein>
<feature type="domain" description="DJ-1/PfpI" evidence="1">
    <location>
        <begin position="1"/>
        <end position="164"/>
    </location>
</feature>
<sequence length="181" mass="18741">MRVYVCLATGFEDMEALGTLDVLRRAGVDARTVSMTGDVMVTTAHGVTVKCDELFEEADFDAAEMVVLPGGLPGATNLDAHEGLAAVLRGFSAKGKWVAAICAAPMVLGHLGLLDGRRATCYPGFESHLHGAATAGSPVEVDGRVVTGKGPGFTFDFALTLVAQLCGQAKADEVASGMLLK</sequence>
<gene>
    <name evidence="2" type="ORF">IAA93_00250</name>
</gene>
<organism evidence="2 3">
    <name type="scientific">Candidatus Avibacteroides avistercoris</name>
    <dbReference type="NCBI Taxonomy" id="2840690"/>
    <lineage>
        <taxon>Bacteria</taxon>
        <taxon>Pseudomonadati</taxon>
        <taxon>Bacteroidota</taxon>
        <taxon>Bacteroidia</taxon>
        <taxon>Bacteroidales</taxon>
        <taxon>Bacteroidaceae</taxon>
        <taxon>Bacteroidaceae incertae sedis</taxon>
        <taxon>Candidatus Avibacteroides</taxon>
    </lineage>
</organism>
<dbReference type="InterPro" id="IPR029062">
    <property type="entry name" value="Class_I_gatase-like"/>
</dbReference>
<accession>A0A9D2ZTG5</accession>
<dbReference type="AlphaFoldDB" id="A0A9D2ZTG5"/>
<dbReference type="CDD" id="cd03135">
    <property type="entry name" value="GATase1_DJ-1"/>
    <property type="match status" value="1"/>
</dbReference>
<evidence type="ECO:0000313" key="3">
    <source>
        <dbReference type="Proteomes" id="UP000787625"/>
    </source>
</evidence>
<dbReference type="PANTHER" id="PTHR48094:SF12">
    <property type="entry name" value="PARKINSON DISEASE PROTEIN 7 HOMOLOG"/>
    <property type="match status" value="1"/>
</dbReference>
<dbReference type="Gene3D" id="3.40.50.880">
    <property type="match status" value="1"/>
</dbReference>
<dbReference type="Proteomes" id="UP000787625">
    <property type="component" value="Unassembled WGS sequence"/>
</dbReference>
<dbReference type="PANTHER" id="PTHR48094">
    <property type="entry name" value="PROTEIN/NUCLEIC ACID DEGLYCASE DJ-1-RELATED"/>
    <property type="match status" value="1"/>
</dbReference>
<evidence type="ECO:0000259" key="1">
    <source>
        <dbReference type="Pfam" id="PF01965"/>
    </source>
</evidence>
<dbReference type="InterPro" id="IPR006287">
    <property type="entry name" value="DJ-1"/>
</dbReference>
<reference evidence="2" key="2">
    <citation type="submission" date="2021-04" db="EMBL/GenBank/DDBJ databases">
        <authorList>
            <person name="Gilroy R."/>
        </authorList>
    </citation>
    <scope>NUCLEOTIDE SEQUENCE</scope>
    <source>
        <strain evidence="2">MalCec1-1739</strain>
    </source>
</reference>
<reference evidence="2" key="1">
    <citation type="journal article" date="2021" name="PeerJ">
        <title>Extensive microbial diversity within the chicken gut microbiome revealed by metagenomics and culture.</title>
        <authorList>
            <person name="Gilroy R."/>
            <person name="Ravi A."/>
            <person name="Getino M."/>
            <person name="Pursley I."/>
            <person name="Horton D.L."/>
            <person name="Alikhan N.F."/>
            <person name="Baker D."/>
            <person name="Gharbi K."/>
            <person name="Hall N."/>
            <person name="Watson M."/>
            <person name="Adriaenssens E.M."/>
            <person name="Foster-Nyarko E."/>
            <person name="Jarju S."/>
            <person name="Secka A."/>
            <person name="Antonio M."/>
            <person name="Oren A."/>
            <person name="Chaudhuri R.R."/>
            <person name="La Ragione R."/>
            <person name="Hildebrand F."/>
            <person name="Pallen M.J."/>
        </authorList>
    </citation>
    <scope>NUCLEOTIDE SEQUENCE</scope>
    <source>
        <strain evidence="2">MalCec1-1739</strain>
    </source>
</reference>
<name>A0A9D2ZTG5_9BACT</name>
<dbReference type="SUPFAM" id="SSF52317">
    <property type="entry name" value="Class I glutamine amidotransferase-like"/>
    <property type="match status" value="1"/>
</dbReference>
<proteinExistence type="predicted"/>
<evidence type="ECO:0000313" key="2">
    <source>
        <dbReference type="EMBL" id="HJD52148.1"/>
    </source>
</evidence>
<dbReference type="InterPro" id="IPR002818">
    <property type="entry name" value="DJ-1/PfpI"/>
</dbReference>